<keyword evidence="3" id="KW-1185">Reference proteome</keyword>
<proteinExistence type="predicted"/>
<dbReference type="PANTHER" id="PTHR43861">
    <property type="entry name" value="TRANS-ACONITATE 2-METHYLTRANSFERASE-RELATED"/>
    <property type="match status" value="1"/>
</dbReference>
<dbReference type="GO" id="GO:0008168">
    <property type="term" value="F:methyltransferase activity"/>
    <property type="evidence" value="ECO:0007669"/>
    <property type="project" value="UniProtKB-KW"/>
</dbReference>
<protein>
    <submittedName>
        <fullName evidence="2">SAM-dependent methyltransferase</fullName>
    </submittedName>
</protein>
<name>A0ABS5AJ73_9PSEU</name>
<evidence type="ECO:0000313" key="2">
    <source>
        <dbReference type="EMBL" id="MBP2476623.1"/>
    </source>
</evidence>
<dbReference type="Proteomes" id="UP001519363">
    <property type="component" value="Unassembled WGS sequence"/>
</dbReference>
<sequence>MTSEQDELGHRMVGGGAADLERLRLLQTSTDIFTQENITALSLPERARCLELGAGAGAVAAWLATEHPEGQVLAVDADTSALGSLPNNVTVEQNDITSPAFQPGEGIYDLVHCRFVLSHAATREELVRRAARWLRPGGWLILTEPFHLDPDTSPHPVVGRVLQAYWELAVRGGADLRWSRQIPFHLASAGLADVDFRARAGLLGGGSQDRWRPLLEPVAAELLRYGGVTQQDLDEVFELLGREDFLDIPQIIIAGWGRRPLEG</sequence>
<reference evidence="2 3" key="1">
    <citation type="submission" date="2021-03" db="EMBL/GenBank/DDBJ databases">
        <title>Sequencing the genomes of 1000 actinobacteria strains.</title>
        <authorList>
            <person name="Klenk H.-P."/>
        </authorList>
    </citation>
    <scope>NUCLEOTIDE SEQUENCE [LARGE SCALE GENOMIC DNA]</scope>
    <source>
        <strain evidence="2 3">DSM 44580</strain>
    </source>
</reference>
<dbReference type="RefSeq" id="WP_209707313.1">
    <property type="nucleotide sequence ID" value="NZ_JAGIOO010000001.1"/>
</dbReference>
<dbReference type="GO" id="GO:0032259">
    <property type="term" value="P:methylation"/>
    <property type="evidence" value="ECO:0007669"/>
    <property type="project" value="UniProtKB-KW"/>
</dbReference>
<gene>
    <name evidence="2" type="ORF">JOF53_005495</name>
</gene>
<dbReference type="Pfam" id="PF13489">
    <property type="entry name" value="Methyltransf_23"/>
    <property type="match status" value="1"/>
</dbReference>
<evidence type="ECO:0000313" key="3">
    <source>
        <dbReference type="Proteomes" id="UP001519363"/>
    </source>
</evidence>
<evidence type="ECO:0000256" key="1">
    <source>
        <dbReference type="ARBA" id="ARBA00022679"/>
    </source>
</evidence>
<dbReference type="EMBL" id="JAGIOO010000001">
    <property type="protein sequence ID" value="MBP2476623.1"/>
    <property type="molecule type" value="Genomic_DNA"/>
</dbReference>
<keyword evidence="2" id="KW-0489">Methyltransferase</keyword>
<comment type="caution">
    <text evidence="2">The sequence shown here is derived from an EMBL/GenBank/DDBJ whole genome shotgun (WGS) entry which is preliminary data.</text>
</comment>
<dbReference type="SUPFAM" id="SSF53335">
    <property type="entry name" value="S-adenosyl-L-methionine-dependent methyltransferases"/>
    <property type="match status" value="1"/>
</dbReference>
<organism evidence="2 3">
    <name type="scientific">Crossiella equi</name>
    <dbReference type="NCBI Taxonomy" id="130796"/>
    <lineage>
        <taxon>Bacteria</taxon>
        <taxon>Bacillati</taxon>
        <taxon>Actinomycetota</taxon>
        <taxon>Actinomycetes</taxon>
        <taxon>Pseudonocardiales</taxon>
        <taxon>Pseudonocardiaceae</taxon>
        <taxon>Crossiella</taxon>
    </lineage>
</organism>
<accession>A0ABS5AJ73</accession>
<dbReference type="InterPro" id="IPR029063">
    <property type="entry name" value="SAM-dependent_MTases_sf"/>
</dbReference>
<dbReference type="CDD" id="cd02440">
    <property type="entry name" value="AdoMet_MTases"/>
    <property type="match status" value="1"/>
</dbReference>
<dbReference type="Gene3D" id="3.40.50.150">
    <property type="entry name" value="Vaccinia Virus protein VP39"/>
    <property type="match status" value="1"/>
</dbReference>
<keyword evidence="1" id="KW-0808">Transferase</keyword>
<dbReference type="PANTHER" id="PTHR43861:SF3">
    <property type="entry name" value="PUTATIVE (AFU_ORTHOLOGUE AFUA_2G14390)-RELATED"/>
    <property type="match status" value="1"/>
</dbReference>